<keyword evidence="2" id="KW-1185">Reference proteome</keyword>
<evidence type="ECO:0000313" key="2">
    <source>
        <dbReference type="Proteomes" id="UP000315636"/>
    </source>
</evidence>
<dbReference type="EMBL" id="FXTI01000003">
    <property type="protein sequence ID" value="SMO52655.1"/>
    <property type="molecule type" value="Genomic_DNA"/>
</dbReference>
<name>A0A521BZY1_9BACL</name>
<dbReference type="AlphaFoldDB" id="A0A521BZY1"/>
<protein>
    <submittedName>
        <fullName evidence="1">Uncharacterized protein</fullName>
    </submittedName>
</protein>
<reference evidence="1 2" key="1">
    <citation type="submission" date="2017-05" db="EMBL/GenBank/DDBJ databases">
        <authorList>
            <person name="Varghese N."/>
            <person name="Submissions S."/>
        </authorList>
    </citation>
    <scope>NUCLEOTIDE SEQUENCE [LARGE SCALE GENOMIC DNA]</scope>
    <source>
        <strain evidence="1 2">DSM 45474</strain>
    </source>
</reference>
<organism evidence="1 2">
    <name type="scientific">Melghirimyces algeriensis</name>
    <dbReference type="NCBI Taxonomy" id="910412"/>
    <lineage>
        <taxon>Bacteria</taxon>
        <taxon>Bacillati</taxon>
        <taxon>Bacillota</taxon>
        <taxon>Bacilli</taxon>
        <taxon>Bacillales</taxon>
        <taxon>Thermoactinomycetaceae</taxon>
        <taxon>Melghirimyces</taxon>
    </lineage>
</organism>
<proteinExistence type="predicted"/>
<accession>A0A521BZY1</accession>
<gene>
    <name evidence="1" type="ORF">SAMN06264849_10330</name>
</gene>
<dbReference type="RefSeq" id="WP_142504809.1">
    <property type="nucleotide sequence ID" value="NZ_FXTI01000003.1"/>
</dbReference>
<dbReference type="OrthoDB" id="2988719at2"/>
<dbReference type="Proteomes" id="UP000315636">
    <property type="component" value="Unassembled WGS sequence"/>
</dbReference>
<evidence type="ECO:0000313" key="1">
    <source>
        <dbReference type="EMBL" id="SMO52655.1"/>
    </source>
</evidence>
<sequence length="109" mass="13073">MSDKKERKNFDYGLIEPLTIPPESKVPDSVHGNSTEEEYDQYFYLLRNSPDLVDWSKSCLNLYQNHVKDLERSNLDVEDKYKSIKGWLNVFQVTQEKWVQICEKEQQRR</sequence>